<organism evidence="2 3">
    <name type="scientific">Natribaculum luteum</name>
    <dbReference type="NCBI Taxonomy" id="1586232"/>
    <lineage>
        <taxon>Archaea</taxon>
        <taxon>Methanobacteriati</taxon>
        <taxon>Methanobacteriota</taxon>
        <taxon>Stenosarchaea group</taxon>
        <taxon>Halobacteria</taxon>
        <taxon>Halobacteriales</taxon>
        <taxon>Natrialbaceae</taxon>
        <taxon>Natribaculum</taxon>
    </lineage>
</organism>
<proteinExistence type="predicted"/>
<reference evidence="2 3" key="1">
    <citation type="journal article" date="2014" name="Int. J. Syst. Evol. Microbiol.">
        <title>Complete genome sequence of Corynebacterium casei LMG S-19264T (=DSM 44701T), isolated from a smear-ripened cheese.</title>
        <authorList>
            <consortium name="US DOE Joint Genome Institute (JGI-PGF)"/>
            <person name="Walter F."/>
            <person name="Albersmeier A."/>
            <person name="Kalinowski J."/>
            <person name="Ruckert C."/>
        </authorList>
    </citation>
    <scope>NUCLEOTIDE SEQUENCE [LARGE SCALE GENOMIC DNA]</scope>
    <source>
        <strain evidence="2 3">IBRC-M 10912</strain>
    </source>
</reference>
<dbReference type="SUPFAM" id="SSF53850">
    <property type="entry name" value="Periplasmic binding protein-like II"/>
    <property type="match status" value="1"/>
</dbReference>
<sequence length="340" mass="37446">MSDETSADASTMQDGRERTMTERLSRRRFAIGAATGTAALTGLAGCSGVISSDDGDVVTMLLTPDTPSDVRPQYEPVHDMLEGEIDGLDLEMEVPNDYSAVRQALNSEQGEIGMDDVTLISNPDVMDLFGTAVTGGTAFYFSMMLTKPDSNIQERTDLEGKNVAFADRLSTSGSIFAVYALKEAGLDVGDAPDGDPVDFDGTWSNHADAVQRVINDDADACCTWSGNGMSYLAEGQELPERVEEEDSFIDNRGEKEETLRPFWWSFPIPKQPIYARSSWDSPMKEKIRETLLASDEELIQEYMPDDYNETDLPFTTLEETGMDNYEPVITRLDDLGIELG</sequence>
<dbReference type="Proteomes" id="UP001595821">
    <property type="component" value="Unassembled WGS sequence"/>
</dbReference>
<comment type="caution">
    <text evidence="2">The sequence shown here is derived from an EMBL/GenBank/DDBJ whole genome shotgun (WGS) entry which is preliminary data.</text>
</comment>
<dbReference type="RefSeq" id="WP_246975842.1">
    <property type="nucleotide sequence ID" value="NZ_CP095398.1"/>
</dbReference>
<dbReference type="Pfam" id="PF12974">
    <property type="entry name" value="Phosphonate-bd"/>
    <property type="match status" value="1"/>
</dbReference>
<dbReference type="EMBL" id="JBHSDJ010000019">
    <property type="protein sequence ID" value="MFC4246880.1"/>
    <property type="molecule type" value="Genomic_DNA"/>
</dbReference>
<dbReference type="GeneID" id="71855846"/>
<dbReference type="AlphaFoldDB" id="A0ABD5NXY6"/>
<protein>
    <submittedName>
        <fullName evidence="2">PhnD/SsuA/transferrin family substrate-binding protein</fullName>
    </submittedName>
</protein>
<dbReference type="PANTHER" id="PTHR35841">
    <property type="entry name" value="PHOSPHONATES-BINDING PERIPLASMIC PROTEIN"/>
    <property type="match status" value="1"/>
</dbReference>
<name>A0ABD5NXY6_9EURY</name>
<evidence type="ECO:0000313" key="2">
    <source>
        <dbReference type="EMBL" id="MFC4246880.1"/>
    </source>
</evidence>
<evidence type="ECO:0000313" key="3">
    <source>
        <dbReference type="Proteomes" id="UP001595821"/>
    </source>
</evidence>
<evidence type="ECO:0000256" key="1">
    <source>
        <dbReference type="SAM" id="MobiDB-lite"/>
    </source>
</evidence>
<dbReference type="Gene3D" id="3.40.190.10">
    <property type="entry name" value="Periplasmic binding protein-like II"/>
    <property type="match status" value="2"/>
</dbReference>
<feature type="region of interest" description="Disordered" evidence="1">
    <location>
        <begin position="1"/>
        <end position="21"/>
    </location>
</feature>
<gene>
    <name evidence="2" type="ORF">ACFOZ7_07685</name>
</gene>
<accession>A0ABD5NXY6</accession>
<dbReference type="PANTHER" id="PTHR35841:SF1">
    <property type="entry name" value="PHOSPHONATES-BINDING PERIPLASMIC PROTEIN"/>
    <property type="match status" value="1"/>
</dbReference>